<keyword evidence="2" id="KW-1185">Reference proteome</keyword>
<reference evidence="1 2" key="1">
    <citation type="journal article" date="2012" name="PLoS ONE">
        <title>Genome sequence and transcriptome analysis of the radioresistant bacterium Deinococcus gobiensis: insights into the extreme environmental adaptations.</title>
        <authorList>
            <person name="Yuan M."/>
            <person name="Chen M."/>
            <person name="Zhang W."/>
            <person name="Lu W."/>
            <person name="Wang J."/>
            <person name="Yang M."/>
            <person name="Zhao P."/>
            <person name="Tang R."/>
            <person name="Li X."/>
            <person name="Hao Y."/>
            <person name="Zhou Z."/>
            <person name="Zhan Y."/>
            <person name="Yu H."/>
            <person name="Teng C."/>
            <person name="Yan Y."/>
            <person name="Ping S."/>
            <person name="Wang Y."/>
            <person name="Lin M."/>
        </authorList>
    </citation>
    <scope>NUCLEOTIDE SEQUENCE [LARGE SCALE GENOMIC DNA]</scope>
    <source>
        <strain evidence="1 2">I-0</strain>
    </source>
</reference>
<name>H8GWR1_DEIGI</name>
<accession>H8GWR1</accession>
<evidence type="ECO:0000313" key="1">
    <source>
        <dbReference type="EMBL" id="AFD24531.1"/>
    </source>
</evidence>
<dbReference type="RefSeq" id="WP_014684014.1">
    <property type="nucleotide sequence ID" value="NC_017790.1"/>
</dbReference>
<dbReference type="Proteomes" id="UP000007575">
    <property type="component" value="Chromosome"/>
</dbReference>
<dbReference type="HOGENOM" id="CLU_024495_0_0_0"/>
<gene>
    <name evidence="1" type="ordered locus">DGo_CA0604</name>
</gene>
<dbReference type="PATRIC" id="fig|745776.4.peg.616"/>
<dbReference type="OrthoDB" id="9027184at2"/>
<organism evidence="1 2">
    <name type="scientific">Deinococcus gobiensis (strain DSM 21396 / JCM 16679 / CGMCC 1.7299 / I-0)</name>
    <dbReference type="NCBI Taxonomy" id="745776"/>
    <lineage>
        <taxon>Bacteria</taxon>
        <taxon>Thermotogati</taxon>
        <taxon>Deinococcota</taxon>
        <taxon>Deinococci</taxon>
        <taxon>Deinococcales</taxon>
        <taxon>Deinococcaceae</taxon>
        <taxon>Deinococcus</taxon>
    </lineage>
</organism>
<dbReference type="eggNOG" id="COG3299">
    <property type="taxonomic scope" value="Bacteria"/>
</dbReference>
<dbReference type="EMBL" id="CP002191">
    <property type="protein sequence ID" value="AFD24531.1"/>
    <property type="molecule type" value="Genomic_DNA"/>
</dbReference>
<dbReference type="KEGG" id="dgo:DGo_CA0604"/>
<dbReference type="STRING" id="745776.DGo_CA0604"/>
<proteinExistence type="predicted"/>
<dbReference type="AlphaFoldDB" id="H8GWR1"/>
<evidence type="ECO:0000313" key="2">
    <source>
        <dbReference type="Proteomes" id="UP000007575"/>
    </source>
</evidence>
<protein>
    <submittedName>
        <fullName evidence="1">Uncharacterized protein</fullName>
    </submittedName>
</protein>
<dbReference type="InterPro" id="IPR011749">
    <property type="entry name" value="CHP02243"/>
</dbReference>
<dbReference type="NCBIfam" id="TIGR02243">
    <property type="entry name" value="putative baseplate assembly protein"/>
    <property type="match status" value="1"/>
</dbReference>
<sequence length="672" mass="73115">MPLPTANLDDRRFDDIVAQARQLIPQYCPEWTDHNTSDPGMALIEIFAWMTDLLLVRVNQVPDKMYVKFLELIGVQLEPPRAAVAPVTFYLTAAPSSPLTINAGSEVATVRTEVTEATVFSTEADLTVNPAELLAAYSGNALGENTFVQHDLERLGVLGHKVPIFSPEPVPGDAFYLCFATDLSSHVVSLMMVCEVAGGAGVNPKEPPFVWEVWQGPLNRWVTCTVEFDGTLAFNSSGETVLRLPGMVAEEFFAQQGYWLRCRITSEQNYAGYRVSPDLESLAVESRGGTVTARHAVVVRGEVLGRSDGTPGQRFALVNTPVLHMDSAEDVIVSELGGETPEVWTLVPDFADSGPEDRHYRLDHVTGEITFGPALLQPDGTVYRFGAVPPVGASLRSRRYLYGGGVQGNVPARALSVLKASIPYVARVINHAPAVGGRNAQTLEDAMMRVPQQLRTRSRAVTADDFEYLATQVPGVARASCITPNAALEAGETSFPGQIRTLDVQPGQVSVVILPRGEVTAGRIAPERLGLSAELRASVQNYLDERRMVGTVLEVRSPQYFWVSVSALLRVPPGTSPRVRADVQRAAEAALYAYLNPYVGGPERRGWPFRRALYLAELYALLRTVPGADFVEDVQVFLSDPAHPDAREPAGAQVLLPPQGLIVSDVHTVRVE</sequence>